<dbReference type="GO" id="GO:0005524">
    <property type="term" value="F:ATP binding"/>
    <property type="evidence" value="ECO:0007669"/>
    <property type="project" value="InterPro"/>
</dbReference>
<dbReference type="InterPro" id="IPR000719">
    <property type="entry name" value="Prot_kinase_dom"/>
</dbReference>
<dbReference type="AlphaFoldDB" id="A0A5C3L0B0"/>
<keyword evidence="2" id="KW-0808">Transferase</keyword>
<dbReference type="SUPFAM" id="SSF56112">
    <property type="entry name" value="Protein kinase-like (PK-like)"/>
    <property type="match status" value="1"/>
</dbReference>
<dbReference type="Proteomes" id="UP000307440">
    <property type="component" value="Unassembled WGS sequence"/>
</dbReference>
<dbReference type="InterPro" id="IPR051681">
    <property type="entry name" value="Ser/Thr_Kinases-Pseudokinases"/>
</dbReference>
<feature type="domain" description="Protein kinase" evidence="1">
    <location>
        <begin position="222"/>
        <end position="477"/>
    </location>
</feature>
<accession>A0A5C3L0B0</accession>
<keyword evidence="3" id="KW-1185">Reference proteome</keyword>
<dbReference type="PROSITE" id="PS50011">
    <property type="entry name" value="PROTEIN_KINASE_DOM"/>
    <property type="match status" value="1"/>
</dbReference>
<name>A0A5C3L0B0_COPMA</name>
<gene>
    <name evidence="2" type="ORF">FA15DRAFT_69898</name>
</gene>
<keyword evidence="2" id="KW-0418">Kinase</keyword>
<dbReference type="GO" id="GO:0004674">
    <property type="term" value="F:protein serine/threonine kinase activity"/>
    <property type="evidence" value="ECO:0007669"/>
    <property type="project" value="TreeGrafter"/>
</dbReference>
<evidence type="ECO:0000313" key="3">
    <source>
        <dbReference type="Proteomes" id="UP000307440"/>
    </source>
</evidence>
<dbReference type="InterPro" id="IPR011009">
    <property type="entry name" value="Kinase-like_dom_sf"/>
</dbReference>
<dbReference type="OrthoDB" id="346907at2759"/>
<dbReference type="InterPro" id="IPR001245">
    <property type="entry name" value="Ser-Thr/Tyr_kinase_cat_dom"/>
</dbReference>
<dbReference type="Gene3D" id="1.10.510.10">
    <property type="entry name" value="Transferase(Phosphotransferase) domain 1"/>
    <property type="match status" value="1"/>
</dbReference>
<dbReference type="EMBL" id="ML210261">
    <property type="protein sequence ID" value="TFK21658.1"/>
    <property type="molecule type" value="Genomic_DNA"/>
</dbReference>
<dbReference type="STRING" id="230819.A0A5C3L0B0"/>
<dbReference type="PANTHER" id="PTHR44329">
    <property type="entry name" value="SERINE/THREONINE-PROTEIN KINASE TNNI3K-RELATED"/>
    <property type="match status" value="1"/>
</dbReference>
<sequence length="591" mass="66522">MTVCPRGSTSGNITKIIKILGESPSPSRLTAENIEAWLTSNAAQLDAATQLLPPEHRPFALTLSSQTFARSLLLCLAALLDANADDCHFKHLNDLQARISSASASRQLSRYRSVLEDLVRLIGSLPDLDPSLQSTAQEAIKIDLQFMAAWFLDNHPSLDSVTTFIGTYLQDERQELVNFFQTLLDLTELKGLHALLLETQLMLAKLTGLVPRGLVYDGDVEFERDCTFVHGQYGSIWRGTIEGQVVTIKPVRRPINRPPQLIKSYAREAILWGRLDHPNIAPFYGMYLLGTGERRLLSVITPWMSNGNVLDYLSRHPVADRTKLILDVCHGLNYLHAFNPPVIHGNLKSTNVLITPRGRACLTDIGFHMPKPKFDYRPTAFCWRFSAPEILFAAYPKPSTSSDVYALGSVCYEIFSPHPRFSSLSNPSQLLDSIRDNKPCLKPDRMDLNLWEMVQRCWDPFPQKRPSMGAFLRHVSMQIATVPRIPNGMEGWDARLNPRFLEPPSFSIKRPSNLLWLSRTLQVVEDVPRAPEVTQFSEWLAADAGYLDSVICFFPREHREFASDLTKALFPRLHLFCLASILAKPSCENAG</sequence>
<evidence type="ECO:0000259" key="1">
    <source>
        <dbReference type="PROSITE" id="PS50011"/>
    </source>
</evidence>
<proteinExistence type="predicted"/>
<dbReference type="Pfam" id="PF07714">
    <property type="entry name" value="PK_Tyr_Ser-Thr"/>
    <property type="match status" value="1"/>
</dbReference>
<evidence type="ECO:0000313" key="2">
    <source>
        <dbReference type="EMBL" id="TFK21658.1"/>
    </source>
</evidence>
<dbReference type="PANTHER" id="PTHR44329:SF214">
    <property type="entry name" value="PROTEIN KINASE DOMAIN-CONTAINING PROTEIN"/>
    <property type="match status" value="1"/>
</dbReference>
<organism evidence="2 3">
    <name type="scientific">Coprinopsis marcescibilis</name>
    <name type="common">Agaric fungus</name>
    <name type="synonym">Psathyrella marcescibilis</name>
    <dbReference type="NCBI Taxonomy" id="230819"/>
    <lineage>
        <taxon>Eukaryota</taxon>
        <taxon>Fungi</taxon>
        <taxon>Dikarya</taxon>
        <taxon>Basidiomycota</taxon>
        <taxon>Agaricomycotina</taxon>
        <taxon>Agaricomycetes</taxon>
        <taxon>Agaricomycetidae</taxon>
        <taxon>Agaricales</taxon>
        <taxon>Agaricineae</taxon>
        <taxon>Psathyrellaceae</taxon>
        <taxon>Coprinopsis</taxon>
    </lineage>
</organism>
<reference evidence="2 3" key="1">
    <citation type="journal article" date="2019" name="Nat. Ecol. Evol.">
        <title>Megaphylogeny resolves global patterns of mushroom evolution.</title>
        <authorList>
            <person name="Varga T."/>
            <person name="Krizsan K."/>
            <person name="Foldi C."/>
            <person name="Dima B."/>
            <person name="Sanchez-Garcia M."/>
            <person name="Sanchez-Ramirez S."/>
            <person name="Szollosi G.J."/>
            <person name="Szarkandi J.G."/>
            <person name="Papp V."/>
            <person name="Albert L."/>
            <person name="Andreopoulos W."/>
            <person name="Angelini C."/>
            <person name="Antonin V."/>
            <person name="Barry K.W."/>
            <person name="Bougher N.L."/>
            <person name="Buchanan P."/>
            <person name="Buyck B."/>
            <person name="Bense V."/>
            <person name="Catcheside P."/>
            <person name="Chovatia M."/>
            <person name="Cooper J."/>
            <person name="Damon W."/>
            <person name="Desjardin D."/>
            <person name="Finy P."/>
            <person name="Geml J."/>
            <person name="Haridas S."/>
            <person name="Hughes K."/>
            <person name="Justo A."/>
            <person name="Karasinski D."/>
            <person name="Kautmanova I."/>
            <person name="Kiss B."/>
            <person name="Kocsube S."/>
            <person name="Kotiranta H."/>
            <person name="LaButti K.M."/>
            <person name="Lechner B.E."/>
            <person name="Liimatainen K."/>
            <person name="Lipzen A."/>
            <person name="Lukacs Z."/>
            <person name="Mihaltcheva S."/>
            <person name="Morgado L.N."/>
            <person name="Niskanen T."/>
            <person name="Noordeloos M.E."/>
            <person name="Ohm R.A."/>
            <person name="Ortiz-Santana B."/>
            <person name="Ovrebo C."/>
            <person name="Racz N."/>
            <person name="Riley R."/>
            <person name="Savchenko A."/>
            <person name="Shiryaev A."/>
            <person name="Soop K."/>
            <person name="Spirin V."/>
            <person name="Szebenyi C."/>
            <person name="Tomsovsky M."/>
            <person name="Tulloss R.E."/>
            <person name="Uehling J."/>
            <person name="Grigoriev I.V."/>
            <person name="Vagvolgyi C."/>
            <person name="Papp T."/>
            <person name="Martin F.M."/>
            <person name="Miettinen O."/>
            <person name="Hibbett D.S."/>
            <person name="Nagy L.G."/>
        </authorList>
    </citation>
    <scope>NUCLEOTIDE SEQUENCE [LARGE SCALE GENOMIC DNA]</scope>
    <source>
        <strain evidence="2 3">CBS 121175</strain>
    </source>
</reference>
<protein>
    <submittedName>
        <fullName evidence="2">Kinase-like protein</fullName>
    </submittedName>
</protein>